<evidence type="ECO:0000313" key="17">
    <source>
        <dbReference type="Proteomes" id="UP000663923"/>
    </source>
</evidence>
<evidence type="ECO:0000256" key="8">
    <source>
        <dbReference type="ARBA" id="ARBA00023077"/>
    </source>
</evidence>
<keyword evidence="16" id="KW-0675">Receptor</keyword>
<dbReference type="PROSITE" id="PS52016">
    <property type="entry name" value="TONB_DEPENDENT_REC_3"/>
    <property type="match status" value="1"/>
</dbReference>
<keyword evidence="7" id="KW-0406">Ion transport</keyword>
<keyword evidence="2 11" id="KW-0813">Transport</keyword>
<protein>
    <submittedName>
        <fullName evidence="16">TonB-dependent receptor</fullName>
    </submittedName>
</protein>
<dbReference type="Gene3D" id="2.40.170.20">
    <property type="entry name" value="TonB-dependent receptor, beta-barrel domain"/>
    <property type="match status" value="1"/>
</dbReference>
<keyword evidence="10 11" id="KW-0998">Cell outer membrane</keyword>
<keyword evidence="17" id="KW-1185">Reference proteome</keyword>
<sequence>MRVQKVSLLALAAATGFVIPSVAVAQTSEAAEVDDGNIIVVTARNRAENIQDVPLAITAFDAEDISRQAIQELDDVARFTPGFSFEDFSGGIGTPVIRGQAQTRVTALESNVSTFLDGIYIPRAWAVDLGTTSLQRIEIVKGPQSARYGRNAFAGAINYIPRKAEITGEISGEIEGTIGSDERYDIGGFLNFSVNEWFAIAGSYEYSSFDGSWDNDHPFADSLDLDRGTSGNVGGRDNQAISVSAAFKPLDGVRLEASYNHFNRKEEARANRYLAEVLGDFNCGSNRTIFGVGPNPALICGDLPAPGDSVIVDPRAYGVHSKTGFFRANLEIDVSDALTFSYLFGNVNGDVDIAVSGEPEPINCGTLVAGRCNFQNTPVGSMDYDSHEVRLNFDNSGQFRGAIGVYYSDGTDITTFTSNNLNPIVSADDPFPGDPFAFLLGDTTTDTEIKSIFGEIHWTSANGALRLGAEGRYSETEITAIDNRRSLTLSDTFKDFAPRFTAEYDLSDESLLFATVAKGSKAGGFNPTALAPENQVFDKETNWTFEIGSKNTFLGGDLRLNGSIYYTDWRDVVINSPDPDATDPNATAIAQNLGGASIYGIELDAFYQITDNLSIDATFSHSEATYDDGTIDQRFARTRGTPGTPFFISAPCDDVVCNSNGDVGGNDIERTPPTQASFGIQWEGEIGSGDSNYYLRTDFSYQSDFFASTANVGTIPDRFLVNGSAGVTFGNFSVNAWIRNAFDKKYVSNAFVVVLPFGTTYGEFFGERRTFGLTGKVNF</sequence>
<name>A0ABX7TA15_9SPHN</name>
<feature type="chain" id="PRO_5045108586" evidence="13">
    <location>
        <begin position="26"/>
        <end position="779"/>
    </location>
</feature>
<evidence type="ECO:0000256" key="11">
    <source>
        <dbReference type="PROSITE-ProRule" id="PRU01360"/>
    </source>
</evidence>
<evidence type="ECO:0000256" key="6">
    <source>
        <dbReference type="ARBA" id="ARBA00023004"/>
    </source>
</evidence>
<comment type="similarity">
    <text evidence="11 12">Belongs to the TonB-dependent receptor family.</text>
</comment>
<dbReference type="PANTHER" id="PTHR32552">
    <property type="entry name" value="FERRICHROME IRON RECEPTOR-RELATED"/>
    <property type="match status" value="1"/>
</dbReference>
<keyword evidence="8 12" id="KW-0798">TonB box</keyword>
<keyword evidence="3 11" id="KW-1134">Transmembrane beta strand</keyword>
<feature type="domain" description="TonB-dependent receptor plug" evidence="15">
    <location>
        <begin position="50"/>
        <end position="156"/>
    </location>
</feature>
<comment type="subcellular location">
    <subcellularLocation>
        <location evidence="1 11">Cell outer membrane</location>
        <topology evidence="1 11">Multi-pass membrane protein</topology>
    </subcellularLocation>
</comment>
<accession>A0ABX7TA15</accession>
<dbReference type="PANTHER" id="PTHR32552:SF81">
    <property type="entry name" value="TONB-DEPENDENT OUTER MEMBRANE RECEPTOR"/>
    <property type="match status" value="1"/>
</dbReference>
<keyword evidence="4" id="KW-0410">Iron transport</keyword>
<evidence type="ECO:0000256" key="9">
    <source>
        <dbReference type="ARBA" id="ARBA00023136"/>
    </source>
</evidence>
<dbReference type="Proteomes" id="UP000663923">
    <property type="component" value="Chromosome"/>
</dbReference>
<feature type="signal peptide" evidence="13">
    <location>
        <begin position="1"/>
        <end position="25"/>
    </location>
</feature>
<dbReference type="InterPro" id="IPR039426">
    <property type="entry name" value="TonB-dep_rcpt-like"/>
</dbReference>
<evidence type="ECO:0000256" key="10">
    <source>
        <dbReference type="ARBA" id="ARBA00023237"/>
    </source>
</evidence>
<dbReference type="InterPro" id="IPR036942">
    <property type="entry name" value="Beta-barrel_TonB_sf"/>
</dbReference>
<keyword evidence="6" id="KW-0408">Iron</keyword>
<evidence type="ECO:0000313" key="16">
    <source>
        <dbReference type="EMBL" id="QTD57449.1"/>
    </source>
</evidence>
<keyword evidence="9 11" id="KW-0472">Membrane</keyword>
<keyword evidence="5 11" id="KW-0812">Transmembrane</keyword>
<dbReference type="Pfam" id="PF07715">
    <property type="entry name" value="Plug"/>
    <property type="match status" value="1"/>
</dbReference>
<keyword evidence="13" id="KW-0732">Signal</keyword>
<dbReference type="RefSeq" id="WP_207989920.1">
    <property type="nucleotide sequence ID" value="NZ_CP071794.1"/>
</dbReference>
<gene>
    <name evidence="16" type="ORF">J4G78_07960</name>
</gene>
<proteinExistence type="inferred from homology"/>
<evidence type="ECO:0000256" key="7">
    <source>
        <dbReference type="ARBA" id="ARBA00023065"/>
    </source>
</evidence>
<evidence type="ECO:0000256" key="3">
    <source>
        <dbReference type="ARBA" id="ARBA00022452"/>
    </source>
</evidence>
<organism evidence="16 17">
    <name type="scientific">Parasphingorhabdus cellanae</name>
    <dbReference type="NCBI Taxonomy" id="2806553"/>
    <lineage>
        <taxon>Bacteria</taxon>
        <taxon>Pseudomonadati</taxon>
        <taxon>Pseudomonadota</taxon>
        <taxon>Alphaproteobacteria</taxon>
        <taxon>Sphingomonadales</taxon>
        <taxon>Sphingomonadaceae</taxon>
        <taxon>Parasphingorhabdus</taxon>
    </lineage>
</organism>
<evidence type="ECO:0000256" key="5">
    <source>
        <dbReference type="ARBA" id="ARBA00022692"/>
    </source>
</evidence>
<reference evidence="16 17" key="1">
    <citation type="submission" date="2021-03" db="EMBL/GenBank/DDBJ databases">
        <title>Complete genome of Parasphingorhabdus_sp.JHSY0214.</title>
        <authorList>
            <person name="Yoo J.H."/>
            <person name="Bae J.W."/>
        </authorList>
    </citation>
    <scope>NUCLEOTIDE SEQUENCE [LARGE SCALE GENOMIC DNA]</scope>
    <source>
        <strain evidence="16 17">JHSY0214</strain>
    </source>
</reference>
<evidence type="ECO:0000259" key="14">
    <source>
        <dbReference type="Pfam" id="PF00593"/>
    </source>
</evidence>
<dbReference type="InterPro" id="IPR012910">
    <property type="entry name" value="Plug_dom"/>
</dbReference>
<evidence type="ECO:0000256" key="4">
    <source>
        <dbReference type="ARBA" id="ARBA00022496"/>
    </source>
</evidence>
<dbReference type="SUPFAM" id="SSF56935">
    <property type="entry name" value="Porins"/>
    <property type="match status" value="1"/>
</dbReference>
<evidence type="ECO:0000256" key="13">
    <source>
        <dbReference type="SAM" id="SignalP"/>
    </source>
</evidence>
<dbReference type="Pfam" id="PF00593">
    <property type="entry name" value="TonB_dep_Rec_b-barrel"/>
    <property type="match status" value="1"/>
</dbReference>
<evidence type="ECO:0000256" key="1">
    <source>
        <dbReference type="ARBA" id="ARBA00004571"/>
    </source>
</evidence>
<evidence type="ECO:0000256" key="12">
    <source>
        <dbReference type="RuleBase" id="RU003357"/>
    </source>
</evidence>
<dbReference type="Gene3D" id="2.170.130.10">
    <property type="entry name" value="TonB-dependent receptor, plug domain"/>
    <property type="match status" value="1"/>
</dbReference>
<dbReference type="InterPro" id="IPR000531">
    <property type="entry name" value="Beta-barrel_TonB"/>
</dbReference>
<dbReference type="EMBL" id="CP071794">
    <property type="protein sequence ID" value="QTD57449.1"/>
    <property type="molecule type" value="Genomic_DNA"/>
</dbReference>
<dbReference type="InterPro" id="IPR037066">
    <property type="entry name" value="Plug_dom_sf"/>
</dbReference>
<feature type="domain" description="TonB-dependent receptor-like beta-barrel" evidence="14">
    <location>
        <begin position="322"/>
        <end position="740"/>
    </location>
</feature>
<evidence type="ECO:0000256" key="2">
    <source>
        <dbReference type="ARBA" id="ARBA00022448"/>
    </source>
</evidence>
<evidence type="ECO:0000259" key="15">
    <source>
        <dbReference type="Pfam" id="PF07715"/>
    </source>
</evidence>